<sequence>MDAPAAAQAGTAGIDEVEIVGQAIARVVRMSNCALAQTGRLGAPPGWEKATYLVLFHLEKGPRRSGAVAEALLLDPSTISRQVATLVKAGLVERSADPEDGRASLLVITERGRSVLALHRAARRDLLDHVIADWPSGDRHELARLLARLADSLETRLPAYVESVAKARHEGES</sequence>
<dbReference type="InterPro" id="IPR023187">
    <property type="entry name" value="Tscrpt_reg_MarR-type_CS"/>
</dbReference>
<dbReference type="InterPro" id="IPR039422">
    <property type="entry name" value="MarR/SlyA-like"/>
</dbReference>
<protein>
    <submittedName>
        <fullName evidence="4">MarR family protein</fullName>
    </submittedName>
</protein>
<evidence type="ECO:0000256" key="1">
    <source>
        <dbReference type="ARBA" id="ARBA00023015"/>
    </source>
</evidence>
<dbReference type="SUPFAM" id="SSF46785">
    <property type="entry name" value="Winged helix' DNA-binding domain"/>
    <property type="match status" value="1"/>
</dbReference>
<dbReference type="Pfam" id="PF12802">
    <property type="entry name" value="MarR_2"/>
    <property type="match status" value="1"/>
</dbReference>
<organism evidence="4 5">
    <name type="scientific">Actinoalloteichus hoggarensis</name>
    <dbReference type="NCBI Taxonomy" id="1470176"/>
    <lineage>
        <taxon>Bacteria</taxon>
        <taxon>Bacillati</taxon>
        <taxon>Actinomycetota</taxon>
        <taxon>Actinomycetes</taxon>
        <taxon>Pseudonocardiales</taxon>
        <taxon>Pseudonocardiaceae</taxon>
        <taxon>Actinoalloteichus</taxon>
    </lineage>
</organism>
<evidence type="ECO:0000313" key="5">
    <source>
        <dbReference type="Proteomes" id="UP000204221"/>
    </source>
</evidence>
<dbReference type="CDD" id="cd00090">
    <property type="entry name" value="HTH_ARSR"/>
    <property type="match status" value="1"/>
</dbReference>
<dbReference type="EMBL" id="CP022521">
    <property type="protein sequence ID" value="ASO17965.1"/>
    <property type="molecule type" value="Genomic_DNA"/>
</dbReference>
<reference evidence="4 5" key="1">
    <citation type="submission" date="2017-07" db="EMBL/GenBank/DDBJ databases">
        <title>Complete genome sequence of Actinoalloteichus hoggarensis DSM 45943, type strain of Actinoalloteichus hoggarensis.</title>
        <authorList>
            <person name="Ruckert C."/>
            <person name="Nouioui I."/>
            <person name="Willmese J."/>
            <person name="van Wezel G."/>
            <person name="Klenk H.-P."/>
            <person name="Kalinowski J."/>
            <person name="Zotchev S.B."/>
        </authorList>
    </citation>
    <scope>NUCLEOTIDE SEQUENCE [LARGE SCALE GENOMIC DNA]</scope>
    <source>
        <strain evidence="4 5">DSM 45943</strain>
    </source>
</reference>
<proteinExistence type="predicted"/>
<dbReference type="InterPro" id="IPR036388">
    <property type="entry name" value="WH-like_DNA-bd_sf"/>
</dbReference>
<gene>
    <name evidence="4" type="ORF">AHOG_01500</name>
</gene>
<dbReference type="GO" id="GO:0003700">
    <property type="term" value="F:DNA-binding transcription factor activity"/>
    <property type="evidence" value="ECO:0007669"/>
    <property type="project" value="InterPro"/>
</dbReference>
<dbReference type="GO" id="GO:0006950">
    <property type="term" value="P:response to stress"/>
    <property type="evidence" value="ECO:0007669"/>
    <property type="project" value="TreeGrafter"/>
</dbReference>
<dbReference type="InterPro" id="IPR036390">
    <property type="entry name" value="WH_DNA-bd_sf"/>
</dbReference>
<dbReference type="OrthoDB" id="5148120at2"/>
<keyword evidence="5" id="KW-1185">Reference proteome</keyword>
<evidence type="ECO:0000313" key="4">
    <source>
        <dbReference type="EMBL" id="ASO17965.1"/>
    </source>
</evidence>
<evidence type="ECO:0000256" key="2">
    <source>
        <dbReference type="ARBA" id="ARBA00023125"/>
    </source>
</evidence>
<dbReference type="GO" id="GO:0003677">
    <property type="term" value="F:DNA binding"/>
    <property type="evidence" value="ECO:0007669"/>
    <property type="project" value="UniProtKB-KW"/>
</dbReference>
<dbReference type="Proteomes" id="UP000204221">
    <property type="component" value="Chromosome"/>
</dbReference>
<dbReference type="RefSeq" id="WP_093939759.1">
    <property type="nucleotide sequence ID" value="NZ_CP022521.1"/>
</dbReference>
<keyword evidence="3" id="KW-0804">Transcription</keyword>
<accession>A0A221VWS3</accession>
<keyword evidence="2" id="KW-0238">DNA-binding</keyword>
<dbReference type="InterPro" id="IPR011991">
    <property type="entry name" value="ArsR-like_HTH"/>
</dbReference>
<dbReference type="KEGG" id="ahg:AHOG_01500"/>
<dbReference type="AlphaFoldDB" id="A0A221VWS3"/>
<dbReference type="SMART" id="SM00347">
    <property type="entry name" value="HTH_MARR"/>
    <property type="match status" value="1"/>
</dbReference>
<dbReference type="InterPro" id="IPR000835">
    <property type="entry name" value="HTH_MarR-typ"/>
</dbReference>
<dbReference type="PANTHER" id="PTHR33164:SF57">
    <property type="entry name" value="MARR-FAMILY TRANSCRIPTIONAL REGULATOR"/>
    <property type="match status" value="1"/>
</dbReference>
<name>A0A221VWS3_9PSEU</name>
<dbReference type="PROSITE" id="PS01117">
    <property type="entry name" value="HTH_MARR_1"/>
    <property type="match status" value="1"/>
</dbReference>
<keyword evidence="1" id="KW-0805">Transcription regulation</keyword>
<dbReference type="Gene3D" id="1.10.10.10">
    <property type="entry name" value="Winged helix-like DNA-binding domain superfamily/Winged helix DNA-binding domain"/>
    <property type="match status" value="1"/>
</dbReference>
<evidence type="ECO:0000256" key="3">
    <source>
        <dbReference type="ARBA" id="ARBA00023163"/>
    </source>
</evidence>
<dbReference type="PANTHER" id="PTHR33164">
    <property type="entry name" value="TRANSCRIPTIONAL REGULATOR, MARR FAMILY"/>
    <property type="match status" value="1"/>
</dbReference>
<dbReference type="PROSITE" id="PS50995">
    <property type="entry name" value="HTH_MARR_2"/>
    <property type="match status" value="1"/>
</dbReference>